<gene>
    <name evidence="9" type="primary">hsrA_1</name>
    <name evidence="9" type="ORF">CLCHR_24010</name>
</gene>
<keyword evidence="10" id="KW-1185">Reference proteome</keyword>
<dbReference type="InterPro" id="IPR020846">
    <property type="entry name" value="MFS_dom"/>
</dbReference>
<evidence type="ECO:0000313" key="9">
    <source>
        <dbReference type="EMBL" id="OPJ61607.1"/>
    </source>
</evidence>
<reference evidence="9 10" key="1">
    <citation type="submission" date="2017-03" db="EMBL/GenBank/DDBJ databases">
        <title>Genome sequence of Clostridium chromiireducens DSM 23318.</title>
        <authorList>
            <person name="Poehlein A."/>
            <person name="Daniel R."/>
        </authorList>
    </citation>
    <scope>NUCLEOTIDE SEQUENCE [LARGE SCALE GENOMIC DNA]</scope>
    <source>
        <strain evidence="9 10">DSM 23318</strain>
    </source>
</reference>
<keyword evidence="3" id="KW-1003">Cell membrane</keyword>
<dbReference type="Proteomes" id="UP000191056">
    <property type="component" value="Unassembled WGS sequence"/>
</dbReference>
<feature type="transmembrane region" description="Helical" evidence="7">
    <location>
        <begin position="273"/>
        <end position="294"/>
    </location>
</feature>
<dbReference type="STRING" id="225345.CLCHR_24010"/>
<evidence type="ECO:0000259" key="8">
    <source>
        <dbReference type="PROSITE" id="PS50850"/>
    </source>
</evidence>
<dbReference type="InterPro" id="IPR036259">
    <property type="entry name" value="MFS_trans_sf"/>
</dbReference>
<dbReference type="PRINTS" id="PR01036">
    <property type="entry name" value="TCRTETB"/>
</dbReference>
<feature type="domain" description="Major facilitator superfamily (MFS) profile" evidence="8">
    <location>
        <begin position="11"/>
        <end position="453"/>
    </location>
</feature>
<accession>A0A1V4IQ61</accession>
<feature type="transmembrane region" description="Helical" evidence="7">
    <location>
        <begin position="396"/>
        <end position="423"/>
    </location>
</feature>
<sequence>MVNIMTKEIKIALLMAASLFMEILDGTIVTTALPRMSQYFSTSSATIALLVSVYLITVAVFIPLSGWMANRFGKKKIWIIAVIIFTLSSLSSAIAPNFSFLLIMRIIQGISGALMTPTARLIVLEKTPASQLLRMFSYLIWPALIAPAIAPVVGGFIVTYWNWQWIFLINIPIGLIIVLIGTKLIDSDKVKTEAAFDFLGFIEIAFSSGIILVGAEVATRGENYWLIALGLIILGLILGFVVFRHLKTINNPLFSLDSLKVASFRICQTSGSVMWLCVGALPYILTIFLQTVFHWSAVKAGSYVLFIFVGNIGIKPFTNPIIRKLGYRGSLLSSFGMVFITSIALAFIQIDTLPIWIMFLALVSGVGRSLALTAYSGLSFSEIAPKDRNSANTLNAVVSTLAQGMGISLITVIVNLLQIYFSITLAYKLGFIFLGLLMLFPAIEVLFLPKNIGHATIS</sequence>
<evidence type="ECO:0000256" key="5">
    <source>
        <dbReference type="ARBA" id="ARBA00022989"/>
    </source>
</evidence>
<feature type="transmembrane region" description="Helical" evidence="7">
    <location>
        <begin position="77"/>
        <end position="96"/>
    </location>
</feature>
<dbReference type="GO" id="GO:0005886">
    <property type="term" value="C:plasma membrane"/>
    <property type="evidence" value="ECO:0007669"/>
    <property type="project" value="UniProtKB-SubCell"/>
</dbReference>
<keyword evidence="5 7" id="KW-1133">Transmembrane helix</keyword>
<evidence type="ECO:0000256" key="1">
    <source>
        <dbReference type="ARBA" id="ARBA00004651"/>
    </source>
</evidence>
<dbReference type="PROSITE" id="PS50850">
    <property type="entry name" value="MFS"/>
    <property type="match status" value="1"/>
</dbReference>
<protein>
    <submittedName>
        <fullName evidence="9">Putative transport protein HsrA</fullName>
    </submittedName>
</protein>
<organism evidence="9 10">
    <name type="scientific">Clostridium chromiireducens</name>
    <dbReference type="NCBI Taxonomy" id="225345"/>
    <lineage>
        <taxon>Bacteria</taxon>
        <taxon>Bacillati</taxon>
        <taxon>Bacillota</taxon>
        <taxon>Clostridia</taxon>
        <taxon>Eubacteriales</taxon>
        <taxon>Clostridiaceae</taxon>
        <taxon>Clostridium</taxon>
    </lineage>
</organism>
<feature type="transmembrane region" description="Helical" evidence="7">
    <location>
        <begin position="330"/>
        <end position="350"/>
    </location>
</feature>
<comment type="subcellular location">
    <subcellularLocation>
        <location evidence="1">Cell membrane</location>
        <topology evidence="1">Multi-pass membrane protein</topology>
    </subcellularLocation>
</comment>
<name>A0A1V4IQ61_9CLOT</name>
<dbReference type="GO" id="GO:0022857">
    <property type="term" value="F:transmembrane transporter activity"/>
    <property type="evidence" value="ECO:0007669"/>
    <property type="project" value="InterPro"/>
</dbReference>
<dbReference type="AlphaFoldDB" id="A0A1V4IQ61"/>
<keyword evidence="6 7" id="KW-0472">Membrane</keyword>
<keyword evidence="2" id="KW-0813">Transport</keyword>
<evidence type="ECO:0000313" key="10">
    <source>
        <dbReference type="Proteomes" id="UP000191056"/>
    </source>
</evidence>
<evidence type="ECO:0000256" key="4">
    <source>
        <dbReference type="ARBA" id="ARBA00022692"/>
    </source>
</evidence>
<proteinExistence type="predicted"/>
<dbReference type="Gene3D" id="1.20.1720.10">
    <property type="entry name" value="Multidrug resistance protein D"/>
    <property type="match status" value="1"/>
</dbReference>
<evidence type="ECO:0000256" key="6">
    <source>
        <dbReference type="ARBA" id="ARBA00023136"/>
    </source>
</evidence>
<feature type="transmembrane region" description="Helical" evidence="7">
    <location>
        <begin position="224"/>
        <end position="243"/>
    </location>
</feature>
<dbReference type="PANTHER" id="PTHR42718">
    <property type="entry name" value="MAJOR FACILITATOR SUPERFAMILY MULTIDRUG TRANSPORTER MFSC"/>
    <property type="match status" value="1"/>
</dbReference>
<dbReference type="EMBL" id="MZGT01000029">
    <property type="protein sequence ID" value="OPJ61607.1"/>
    <property type="molecule type" value="Genomic_DNA"/>
</dbReference>
<evidence type="ECO:0000256" key="2">
    <source>
        <dbReference type="ARBA" id="ARBA00022448"/>
    </source>
</evidence>
<evidence type="ECO:0000256" key="3">
    <source>
        <dbReference type="ARBA" id="ARBA00022475"/>
    </source>
</evidence>
<feature type="transmembrane region" description="Helical" evidence="7">
    <location>
        <begin position="194"/>
        <end position="218"/>
    </location>
</feature>
<feature type="transmembrane region" description="Helical" evidence="7">
    <location>
        <begin position="429"/>
        <end position="448"/>
    </location>
</feature>
<feature type="transmembrane region" description="Helical" evidence="7">
    <location>
        <begin position="163"/>
        <end position="182"/>
    </location>
</feature>
<dbReference type="InterPro" id="IPR011701">
    <property type="entry name" value="MFS"/>
</dbReference>
<feature type="transmembrane region" description="Helical" evidence="7">
    <location>
        <begin position="356"/>
        <end position="375"/>
    </location>
</feature>
<evidence type="ECO:0000256" key="7">
    <source>
        <dbReference type="SAM" id="Phobius"/>
    </source>
</evidence>
<dbReference type="Pfam" id="PF07690">
    <property type="entry name" value="MFS_1"/>
    <property type="match status" value="1"/>
</dbReference>
<feature type="transmembrane region" description="Helical" evidence="7">
    <location>
        <begin position="300"/>
        <end position="318"/>
    </location>
</feature>
<feature type="transmembrane region" description="Helical" evidence="7">
    <location>
        <begin position="102"/>
        <end position="123"/>
    </location>
</feature>
<feature type="transmembrane region" description="Helical" evidence="7">
    <location>
        <begin position="135"/>
        <end position="157"/>
    </location>
</feature>
<dbReference type="PANTHER" id="PTHR42718:SF46">
    <property type="entry name" value="BLR6921 PROTEIN"/>
    <property type="match status" value="1"/>
</dbReference>
<feature type="transmembrane region" description="Helical" evidence="7">
    <location>
        <begin position="12"/>
        <end position="33"/>
    </location>
</feature>
<keyword evidence="4 7" id="KW-0812">Transmembrane</keyword>
<dbReference type="SUPFAM" id="SSF103473">
    <property type="entry name" value="MFS general substrate transporter"/>
    <property type="match status" value="1"/>
</dbReference>
<comment type="caution">
    <text evidence="9">The sequence shown here is derived from an EMBL/GenBank/DDBJ whole genome shotgun (WGS) entry which is preliminary data.</text>
</comment>
<dbReference type="Gene3D" id="1.20.1250.20">
    <property type="entry name" value="MFS general substrate transporter like domains"/>
    <property type="match status" value="1"/>
</dbReference>
<feature type="transmembrane region" description="Helical" evidence="7">
    <location>
        <begin position="45"/>
        <end position="65"/>
    </location>
</feature>